<evidence type="ECO:0000313" key="4">
    <source>
        <dbReference type="EMBL" id="RCU48235.1"/>
    </source>
</evidence>
<protein>
    <recommendedName>
        <fullName evidence="3">DUF7847 domain-containing protein</fullName>
    </recommendedName>
</protein>
<dbReference type="EMBL" id="QPHM01000001">
    <property type="protein sequence ID" value="RCU48235.1"/>
    <property type="molecule type" value="Genomic_DNA"/>
</dbReference>
<feature type="transmembrane region" description="Helical" evidence="2">
    <location>
        <begin position="12"/>
        <end position="32"/>
    </location>
</feature>
<gene>
    <name evidence="4" type="ORF">DU504_13520</name>
</gene>
<feature type="transmembrane region" description="Helical" evidence="2">
    <location>
        <begin position="127"/>
        <end position="152"/>
    </location>
</feature>
<dbReference type="Pfam" id="PF25231">
    <property type="entry name" value="DUF7847"/>
    <property type="match status" value="1"/>
</dbReference>
<name>A0A368NEY8_9EURY</name>
<keyword evidence="2" id="KW-1133">Transmembrane helix</keyword>
<keyword evidence="2" id="KW-0472">Membrane</keyword>
<comment type="caution">
    <text evidence="4">The sequence shown here is derived from an EMBL/GenBank/DDBJ whole genome shotgun (WGS) entry which is preliminary data.</text>
</comment>
<feature type="compositionally biased region" description="Gly residues" evidence="1">
    <location>
        <begin position="225"/>
        <end position="240"/>
    </location>
</feature>
<evidence type="ECO:0000313" key="5">
    <source>
        <dbReference type="Proteomes" id="UP000252189"/>
    </source>
</evidence>
<evidence type="ECO:0000256" key="2">
    <source>
        <dbReference type="SAM" id="Phobius"/>
    </source>
</evidence>
<reference evidence="4 5" key="1">
    <citation type="submission" date="2018-07" db="EMBL/GenBank/DDBJ databases">
        <title>Genome sequences of Haloplanus salinus JCM 18368T.</title>
        <authorList>
            <person name="Kim Y.B."/>
            <person name="Roh S.W."/>
        </authorList>
    </citation>
    <scope>NUCLEOTIDE SEQUENCE [LARGE SCALE GENOMIC DNA]</scope>
    <source>
        <strain evidence="4 5">JCM 18368</strain>
    </source>
</reference>
<evidence type="ECO:0000256" key="1">
    <source>
        <dbReference type="SAM" id="MobiDB-lite"/>
    </source>
</evidence>
<keyword evidence="2" id="KW-0812">Transmembrane</keyword>
<organism evidence="4 5">
    <name type="scientific">Haloplanus salinus</name>
    <dbReference type="NCBI Taxonomy" id="1126245"/>
    <lineage>
        <taxon>Archaea</taxon>
        <taxon>Methanobacteriati</taxon>
        <taxon>Methanobacteriota</taxon>
        <taxon>Stenosarchaea group</taxon>
        <taxon>Halobacteria</taxon>
        <taxon>Halobacteriales</taxon>
        <taxon>Haloferacaceae</taxon>
        <taxon>Haloplanus</taxon>
    </lineage>
</organism>
<dbReference type="RefSeq" id="WP_114449870.1">
    <property type="nucleotide sequence ID" value="NZ_QPHM01000001.1"/>
</dbReference>
<keyword evidence="5" id="KW-1185">Reference proteome</keyword>
<proteinExistence type="predicted"/>
<dbReference type="OrthoDB" id="241125at2157"/>
<feature type="region of interest" description="Disordered" evidence="1">
    <location>
        <begin position="216"/>
        <end position="240"/>
    </location>
</feature>
<feature type="transmembrane region" description="Helical" evidence="2">
    <location>
        <begin position="100"/>
        <end position="120"/>
    </location>
</feature>
<evidence type="ECO:0000259" key="3">
    <source>
        <dbReference type="Pfam" id="PF25231"/>
    </source>
</evidence>
<accession>A0A368NEY8</accession>
<feature type="transmembrane region" description="Helical" evidence="2">
    <location>
        <begin position="182"/>
        <end position="205"/>
    </location>
</feature>
<sequence length="301" mass="30171">MSAVQSLRTAVGALSRSPILLLGGVAYALVVLPQRALRLASVPLAPGVLQLLTFFVTPFVVAGVVGMAREALDGDASVGAFTATGTGRYVDLLLATLVEFGIQLTFGVAFLVLALVAIVASGGGGPVAILGAALAVGLALAYLVVLFLVQFYPVVVVVDDAGPVDAVTGSVEFIRRNVVSTLGYSVVTVVLGGLAALPVSGFAVYRLLTSGPGTGPTPGDAPGSIVGGTNPGGPGAGGTPAVGDLLAGGGGLGLSTPEVIALSLVSAATTALLFAFRHTYATAFYQRHERSVEEQVLDDNW</sequence>
<feature type="domain" description="DUF7847" evidence="3">
    <location>
        <begin position="1"/>
        <end position="288"/>
    </location>
</feature>
<dbReference type="AlphaFoldDB" id="A0A368NEY8"/>
<feature type="transmembrane region" description="Helical" evidence="2">
    <location>
        <begin position="44"/>
        <end position="68"/>
    </location>
</feature>
<dbReference type="Proteomes" id="UP000252189">
    <property type="component" value="Unassembled WGS sequence"/>
</dbReference>
<dbReference type="InterPro" id="IPR057169">
    <property type="entry name" value="DUF7847"/>
</dbReference>